<gene>
    <name evidence="1" type="ORF">NYM_LOCUS12359</name>
</gene>
<proteinExistence type="predicted"/>
<sequence>MFKLEDVAMGMWIADLKKGGLAIQYVNDDRVYNTGCTDGYVVAHYQEPREMLCLWQRLSEGRGAICCNRR</sequence>
<evidence type="ECO:0000313" key="1">
    <source>
        <dbReference type="EMBL" id="VVW04635.1"/>
    </source>
</evidence>
<reference evidence="1" key="1">
    <citation type="submission" date="2019-09" db="EMBL/GenBank/DDBJ databases">
        <authorList>
            <person name="Zhang L."/>
        </authorList>
    </citation>
    <scope>NUCLEOTIDE SEQUENCE</scope>
</reference>
<dbReference type="EMBL" id="LR721780">
    <property type="protein sequence ID" value="VVW04635.1"/>
    <property type="molecule type" value="Genomic_DNA"/>
</dbReference>
<dbReference type="AlphaFoldDB" id="A0A5K1AT36"/>
<protein>
    <submittedName>
        <fullName evidence="1">Uncharacterized protein</fullName>
    </submittedName>
</protein>
<organism evidence="1">
    <name type="scientific">Nymphaea colorata</name>
    <name type="common">pocket water lily</name>
    <dbReference type="NCBI Taxonomy" id="210225"/>
    <lineage>
        <taxon>Eukaryota</taxon>
        <taxon>Viridiplantae</taxon>
        <taxon>Streptophyta</taxon>
        <taxon>Embryophyta</taxon>
        <taxon>Tracheophyta</taxon>
        <taxon>Spermatophyta</taxon>
        <taxon>Magnoliopsida</taxon>
        <taxon>Nymphaeales</taxon>
        <taxon>Nymphaeaceae</taxon>
        <taxon>Nymphaea</taxon>
    </lineage>
</organism>
<dbReference type="UniPathway" id="UPA00378"/>
<name>A0A5K1AT36_9MAGN</name>
<accession>A0A5K1AT36</accession>